<organism evidence="1 2">
    <name type="scientific">Vairimorpha ceranae</name>
    <dbReference type="NCBI Taxonomy" id="40302"/>
    <lineage>
        <taxon>Eukaryota</taxon>
        <taxon>Fungi</taxon>
        <taxon>Fungi incertae sedis</taxon>
        <taxon>Microsporidia</taxon>
        <taxon>Nosematidae</taxon>
        <taxon>Vairimorpha</taxon>
    </lineage>
</organism>
<comment type="caution">
    <text evidence="1">The sequence shown here is derived from an EMBL/GenBank/DDBJ whole genome shotgun (WGS) entry which is preliminary data.</text>
</comment>
<dbReference type="PANTHER" id="PTHR12725:SF72">
    <property type="entry name" value="HALOACID DEHALOGENASE-LIKE HYDROLASE"/>
    <property type="match status" value="1"/>
</dbReference>
<keyword evidence="2" id="KW-1185">Reference proteome</keyword>
<dbReference type="GeneID" id="36320893"/>
<dbReference type="PANTHER" id="PTHR12725">
    <property type="entry name" value="HALOACID DEHALOGENASE-LIKE HYDROLASE"/>
    <property type="match status" value="1"/>
</dbReference>
<evidence type="ECO:0000313" key="1">
    <source>
        <dbReference type="EMBL" id="KKO74654.1"/>
    </source>
</evidence>
<reference evidence="1 2" key="1">
    <citation type="journal article" date="2015" name="Environ. Microbiol.">
        <title>Genome analyses suggest the presence of polyploidy and recent human-driven expansions in eight global populations of the honeybee pathogen Nosema ceranae.</title>
        <authorList>
            <person name="Pelin A."/>
            <person name="Selman M."/>
            <person name="Aris-Brosou S."/>
            <person name="Farinelli L."/>
            <person name="Corradi N."/>
        </authorList>
    </citation>
    <scope>NUCLEOTIDE SEQUENCE [LARGE SCALE GENOMIC DNA]</scope>
    <source>
        <strain evidence="1 2">PA08 1199</strain>
    </source>
</reference>
<dbReference type="OrthoDB" id="2194085at2759"/>
<dbReference type="Proteomes" id="UP000034350">
    <property type="component" value="Unassembled WGS sequence"/>
</dbReference>
<protein>
    <submittedName>
        <fullName evidence="1">Pyrimidine 5-nucleotidase</fullName>
    </submittedName>
</protein>
<name>A0A0F9ZA29_9MICR</name>
<dbReference type="RefSeq" id="XP_024330396.1">
    <property type="nucleotide sequence ID" value="XM_024475945.1"/>
</dbReference>
<gene>
    <name evidence="1" type="ORF">AAJ76_5300017680</name>
</gene>
<dbReference type="VEuPathDB" id="MicrosporidiaDB:NCER_101613"/>
<dbReference type="VEuPathDB" id="MicrosporidiaDB:G9O61_00g004160"/>
<dbReference type="InterPro" id="IPR036412">
    <property type="entry name" value="HAD-like_sf"/>
</dbReference>
<evidence type="ECO:0000313" key="2">
    <source>
        <dbReference type="Proteomes" id="UP000034350"/>
    </source>
</evidence>
<proteinExistence type="predicted"/>
<dbReference type="SUPFAM" id="SSF56784">
    <property type="entry name" value="HAD-like"/>
    <property type="match status" value="1"/>
</dbReference>
<dbReference type="AlphaFoldDB" id="A0A0F9ZA29"/>
<dbReference type="EMBL" id="JPQZ01000053">
    <property type="protein sequence ID" value="KKO74654.1"/>
    <property type="molecule type" value="Genomic_DNA"/>
</dbReference>
<dbReference type="InterPro" id="IPR023214">
    <property type="entry name" value="HAD_sf"/>
</dbReference>
<dbReference type="OMA" id="FTNGLKC"/>
<sequence>MPEVKKSVKYVTLHSENIEKYKTIISPLNDDYLFLFDIDETLFQFEKEFNKAEIASWKEVFYNLQKQTSETRSFHEILMSCPMWGGGFYRAFEITAKKADDLRGFFDYKKYISKDELLKKTLDSLSCRKWCFTNGLKCRAEAILQCLGIEECFEGIICIDDNEMGTRGKPFDFAYNFVESLFKITKKDKIYFFDDNKNNVEKGNTFNWNTFLIDEKTNLVQLLDYLKEKLNLEVER</sequence>
<dbReference type="VEuPathDB" id="MicrosporidiaDB:AAJ76_5300017680"/>
<dbReference type="Pfam" id="PF00702">
    <property type="entry name" value="Hydrolase"/>
    <property type="match status" value="1"/>
</dbReference>
<accession>A0A0F9ZA29</accession>
<dbReference type="Gene3D" id="3.40.50.1000">
    <property type="entry name" value="HAD superfamily/HAD-like"/>
    <property type="match status" value="1"/>
</dbReference>